<dbReference type="EC" id="1.14.13.2" evidence="5"/>
<evidence type="ECO:0000256" key="3">
    <source>
        <dbReference type="SAM" id="MobiDB-lite"/>
    </source>
</evidence>
<comment type="caution">
    <text evidence="5">The sequence shown here is derived from an EMBL/GenBank/DDBJ whole genome shotgun (WGS) entry which is preliminary data.</text>
</comment>
<feature type="domain" description="FAD-binding" evidence="4">
    <location>
        <begin position="63"/>
        <end position="397"/>
    </location>
</feature>
<dbReference type="SUPFAM" id="SSF54373">
    <property type="entry name" value="FAD-linked reductases, C-terminal domain"/>
    <property type="match status" value="1"/>
</dbReference>
<feature type="compositionally biased region" description="Polar residues" evidence="3">
    <location>
        <begin position="36"/>
        <end position="46"/>
    </location>
</feature>
<dbReference type="Gene3D" id="3.30.9.10">
    <property type="entry name" value="D-Amino Acid Oxidase, subunit A, domain 2"/>
    <property type="match status" value="1"/>
</dbReference>
<name>A0A3C1KFJ0_9MICO</name>
<sequence length="448" mass="48618">MSLAPASSWCRPHVARRPTARPRIEKPSVERKHSSKGATSPDTLSGSAAHVEGDVVSTPSTPAVLIVGAGPAGLLLSHLLAARDIPSIVVESRTREAVEQTIRAGILEQGTVDLLVSSGASSRVLVDGHRHDGIELRTGDAGHRIDFPALTGRSVWLYPQHEVLRDLIATRVAAGQDLRFETTVTDVDASDPQHPVVLLTGPDGAVVEVRPRVLVGADGSRSRVREAVTGAASNGYFREYPFAWFGILCEAPPSAPELIYSSSDDGFALISQRSDTVQRMYFQCDPDIDPASLGEEQIWDELQRRVPGTTLRTGPIFQRDVLRFRSFVASSLRRGRIALAGDAAHTVPPTGAKGLNLAVADVVLLDAAIAAALAGDESRLEAYEEAALRRIWKAQHFSWWMTSLLHRTPDATAFDRLRQRGELQSIVESEAGCRYLAEAYTGWRFATE</sequence>
<feature type="region of interest" description="Disordered" evidence="3">
    <location>
        <begin position="1"/>
        <end position="47"/>
    </location>
</feature>
<accession>A0A3C1KFJ0</accession>
<dbReference type="Proteomes" id="UP000257479">
    <property type="component" value="Unassembled WGS sequence"/>
</dbReference>
<keyword evidence="2" id="KW-0274">FAD</keyword>
<keyword evidence="1" id="KW-0285">Flavoprotein</keyword>
<keyword evidence="5" id="KW-0560">Oxidoreductase</keyword>
<organism evidence="5 6">
    <name type="scientific">Microbacterium ginsengisoli</name>
    <dbReference type="NCBI Taxonomy" id="400772"/>
    <lineage>
        <taxon>Bacteria</taxon>
        <taxon>Bacillati</taxon>
        <taxon>Actinomycetota</taxon>
        <taxon>Actinomycetes</taxon>
        <taxon>Micrococcales</taxon>
        <taxon>Microbacteriaceae</taxon>
        <taxon>Microbacterium</taxon>
    </lineage>
</organism>
<evidence type="ECO:0000259" key="4">
    <source>
        <dbReference type="Pfam" id="PF01494"/>
    </source>
</evidence>
<dbReference type="NCBIfam" id="NF006091">
    <property type="entry name" value="PRK08243.1"/>
    <property type="match status" value="1"/>
</dbReference>
<dbReference type="GO" id="GO:0071949">
    <property type="term" value="F:FAD binding"/>
    <property type="evidence" value="ECO:0007669"/>
    <property type="project" value="InterPro"/>
</dbReference>
<dbReference type="PANTHER" id="PTHR43004:SF3">
    <property type="entry name" value="P-HYDROXYBENZOATE HYDROXYLASE"/>
    <property type="match status" value="1"/>
</dbReference>
<feature type="compositionally biased region" description="Basic and acidic residues" evidence="3">
    <location>
        <begin position="22"/>
        <end position="32"/>
    </location>
</feature>
<evidence type="ECO:0000313" key="5">
    <source>
        <dbReference type="EMBL" id="HAN25447.1"/>
    </source>
</evidence>
<dbReference type="EMBL" id="DMNG01000223">
    <property type="protein sequence ID" value="HAN25447.1"/>
    <property type="molecule type" value="Genomic_DNA"/>
</dbReference>
<dbReference type="AlphaFoldDB" id="A0A3C1KFJ0"/>
<dbReference type="PRINTS" id="PR00420">
    <property type="entry name" value="RNGMNOXGNASE"/>
</dbReference>
<dbReference type="InterPro" id="IPR002938">
    <property type="entry name" value="FAD-bd"/>
</dbReference>
<dbReference type="GO" id="GO:0018659">
    <property type="term" value="F:4-hydroxybenzoate 3-monooxygenase activity"/>
    <property type="evidence" value="ECO:0007669"/>
    <property type="project" value="UniProtKB-EC"/>
</dbReference>
<evidence type="ECO:0000313" key="6">
    <source>
        <dbReference type="Proteomes" id="UP000257479"/>
    </source>
</evidence>
<gene>
    <name evidence="5" type="ORF">DCP95_12920</name>
</gene>
<dbReference type="InterPro" id="IPR050641">
    <property type="entry name" value="RIFMO-like"/>
</dbReference>
<evidence type="ECO:0000256" key="1">
    <source>
        <dbReference type="ARBA" id="ARBA00022630"/>
    </source>
</evidence>
<dbReference type="InterPro" id="IPR036188">
    <property type="entry name" value="FAD/NAD-bd_sf"/>
</dbReference>
<dbReference type="PANTHER" id="PTHR43004">
    <property type="entry name" value="TRK SYSTEM POTASSIUM UPTAKE PROTEIN"/>
    <property type="match status" value="1"/>
</dbReference>
<dbReference type="Gene3D" id="3.50.50.60">
    <property type="entry name" value="FAD/NAD(P)-binding domain"/>
    <property type="match status" value="1"/>
</dbReference>
<proteinExistence type="predicted"/>
<evidence type="ECO:0000256" key="2">
    <source>
        <dbReference type="ARBA" id="ARBA00022827"/>
    </source>
</evidence>
<dbReference type="SUPFAM" id="SSF51905">
    <property type="entry name" value="FAD/NAD(P)-binding domain"/>
    <property type="match status" value="1"/>
</dbReference>
<keyword evidence="5" id="KW-0503">Monooxygenase</keyword>
<reference evidence="5 6" key="1">
    <citation type="journal article" date="2018" name="Nat. Biotechnol.">
        <title>A standardized bacterial taxonomy based on genome phylogeny substantially revises the tree of life.</title>
        <authorList>
            <person name="Parks D.H."/>
            <person name="Chuvochina M."/>
            <person name="Waite D.W."/>
            <person name="Rinke C."/>
            <person name="Skarshewski A."/>
            <person name="Chaumeil P.A."/>
            <person name="Hugenholtz P."/>
        </authorList>
    </citation>
    <scope>NUCLEOTIDE SEQUENCE [LARGE SCALE GENOMIC DNA]</scope>
    <source>
        <strain evidence="5">UBA9152</strain>
    </source>
</reference>
<protein>
    <submittedName>
        <fullName evidence="5">4-hydroxybenzoate 3-monooxygenase</fullName>
        <ecNumber evidence="5">1.14.13.2</ecNumber>
    </submittedName>
</protein>
<dbReference type="Pfam" id="PF01494">
    <property type="entry name" value="FAD_binding_3"/>
    <property type="match status" value="1"/>
</dbReference>